<keyword evidence="3" id="KW-0805">Transcription regulation</keyword>
<accession>A0AAE0IGS4</accession>
<evidence type="ECO:0000256" key="2">
    <source>
        <dbReference type="ARBA" id="ARBA00022723"/>
    </source>
</evidence>
<evidence type="ECO:0000256" key="7">
    <source>
        <dbReference type="SAM" id="MobiDB-lite"/>
    </source>
</evidence>
<dbReference type="InterPro" id="IPR036864">
    <property type="entry name" value="Zn2-C6_fun-type_DNA-bd_sf"/>
</dbReference>
<dbReference type="CDD" id="cd12148">
    <property type="entry name" value="fungal_TF_MHR"/>
    <property type="match status" value="1"/>
</dbReference>
<dbReference type="Proteomes" id="UP001283341">
    <property type="component" value="Unassembled WGS sequence"/>
</dbReference>
<dbReference type="GO" id="GO:0008270">
    <property type="term" value="F:zinc ion binding"/>
    <property type="evidence" value="ECO:0007669"/>
    <property type="project" value="InterPro"/>
</dbReference>
<dbReference type="EMBL" id="JAUEDM010000002">
    <property type="protein sequence ID" value="KAK3324864.1"/>
    <property type="molecule type" value="Genomic_DNA"/>
</dbReference>
<dbReference type="Pfam" id="PF00172">
    <property type="entry name" value="Zn_clus"/>
    <property type="match status" value="1"/>
</dbReference>
<dbReference type="GO" id="GO:0005634">
    <property type="term" value="C:nucleus"/>
    <property type="evidence" value="ECO:0007669"/>
    <property type="project" value="UniProtKB-SubCell"/>
</dbReference>
<sequence>MTARTVYYSSSPEMDTEQSRGSTTTSSRPRQLPGSACEECRRRKLRCDRVQPQCGACIDSGTNCVMRATNPPRGPKKGHLRALRNQIAQLASRLDEQDNLKKTTSSSNRSMSPNESGSDNSMSNDPPPPPPQPAPLALMSPMSNPSDSMQLWSAGPMSTPASSLVAPLSAIDDNYFDLTFTNTMINPADLDMDTTTQTSTDMYLTDLVCNDLDLLYFNRVHPFAPMLQKSRYMAWSKQLGKSKEHTCLQYAMWTLAASLSSQFHFLRKRLYTETRQMLDALELDCGPPSETGHQPLLLERSQAWILLSIYEFTSVEYQRGLVSAGRAFRMVQLTHLYEVDSPNFVPNRPGDWDDLESMRRTFWLAYTLDRFTGINNGPALTFIEQEIRTRLPAPEANFIGGRPITMPFLSEVIAQNTNNSSYPASPGGSTSGGAFSTSPFVESILVATICGRCLAHKQRSSVEQSYSELEVTPDFCRRHRWLDSILTSRIETLSAQTAAYTPTEIPDPTLIFAALVANLNVLVLCEVIESMPLGTEESHSLLLEYNHRSLKAAQEIGSLATTLTQLNHFQMKHHLKSITDKSFDQNHPFTPIPLLSTARFCVAHAGSNDAYNPQLQYIYTALKALANANNMAKNYFQIIGMEMGSGQDLGL</sequence>
<dbReference type="Gene3D" id="4.10.240.10">
    <property type="entry name" value="Zn(2)-C6 fungal-type DNA-binding domain"/>
    <property type="match status" value="1"/>
</dbReference>
<reference evidence="9" key="1">
    <citation type="journal article" date="2023" name="Mol. Phylogenet. Evol.">
        <title>Genome-scale phylogeny and comparative genomics of the fungal order Sordariales.</title>
        <authorList>
            <person name="Hensen N."/>
            <person name="Bonometti L."/>
            <person name="Westerberg I."/>
            <person name="Brannstrom I.O."/>
            <person name="Guillou S."/>
            <person name="Cros-Aarteil S."/>
            <person name="Calhoun S."/>
            <person name="Haridas S."/>
            <person name="Kuo A."/>
            <person name="Mondo S."/>
            <person name="Pangilinan J."/>
            <person name="Riley R."/>
            <person name="LaButti K."/>
            <person name="Andreopoulos B."/>
            <person name="Lipzen A."/>
            <person name="Chen C."/>
            <person name="Yan M."/>
            <person name="Daum C."/>
            <person name="Ng V."/>
            <person name="Clum A."/>
            <person name="Steindorff A."/>
            <person name="Ohm R.A."/>
            <person name="Martin F."/>
            <person name="Silar P."/>
            <person name="Natvig D.O."/>
            <person name="Lalanne C."/>
            <person name="Gautier V."/>
            <person name="Ament-Velasquez S.L."/>
            <person name="Kruys A."/>
            <person name="Hutchinson M.I."/>
            <person name="Powell A.J."/>
            <person name="Barry K."/>
            <person name="Miller A.N."/>
            <person name="Grigoriev I.V."/>
            <person name="Debuchy R."/>
            <person name="Gladieux P."/>
            <person name="Hiltunen Thoren M."/>
            <person name="Johannesson H."/>
        </authorList>
    </citation>
    <scope>NUCLEOTIDE SEQUENCE</scope>
    <source>
        <strain evidence="9">CBS 118394</strain>
    </source>
</reference>
<protein>
    <recommendedName>
        <fullName evidence="8">Zn(2)-C6 fungal-type domain-containing protein</fullName>
    </recommendedName>
</protein>
<dbReference type="PROSITE" id="PS00463">
    <property type="entry name" value="ZN2_CY6_FUNGAL_1"/>
    <property type="match status" value="1"/>
</dbReference>
<dbReference type="GO" id="GO:0006351">
    <property type="term" value="P:DNA-templated transcription"/>
    <property type="evidence" value="ECO:0007669"/>
    <property type="project" value="InterPro"/>
</dbReference>
<keyword evidence="6" id="KW-0539">Nucleus</keyword>
<feature type="domain" description="Zn(2)-C6 fungal-type" evidence="8">
    <location>
        <begin position="36"/>
        <end position="66"/>
    </location>
</feature>
<dbReference type="InterPro" id="IPR050815">
    <property type="entry name" value="TF_fung"/>
</dbReference>
<dbReference type="InterPro" id="IPR007219">
    <property type="entry name" value="XnlR_reg_dom"/>
</dbReference>
<evidence type="ECO:0000256" key="5">
    <source>
        <dbReference type="ARBA" id="ARBA00023163"/>
    </source>
</evidence>
<evidence type="ECO:0000259" key="8">
    <source>
        <dbReference type="PROSITE" id="PS50048"/>
    </source>
</evidence>
<dbReference type="SUPFAM" id="SSF57701">
    <property type="entry name" value="Zn2/Cys6 DNA-binding domain"/>
    <property type="match status" value="1"/>
</dbReference>
<keyword evidence="5" id="KW-0804">Transcription</keyword>
<dbReference type="CDD" id="cd00067">
    <property type="entry name" value="GAL4"/>
    <property type="match status" value="1"/>
</dbReference>
<feature type="compositionally biased region" description="Polar residues" evidence="7">
    <location>
        <begin position="142"/>
        <end position="151"/>
    </location>
</feature>
<keyword evidence="4" id="KW-0238">DNA-binding</keyword>
<feature type="compositionally biased region" description="Low complexity" evidence="7">
    <location>
        <begin position="105"/>
        <end position="124"/>
    </location>
</feature>
<name>A0AAE0IGS4_9PEZI</name>
<comment type="subcellular location">
    <subcellularLocation>
        <location evidence="1">Nucleus</location>
    </subcellularLocation>
</comment>
<evidence type="ECO:0000313" key="9">
    <source>
        <dbReference type="EMBL" id="KAK3324864.1"/>
    </source>
</evidence>
<organism evidence="9 10">
    <name type="scientific">Apodospora peruviana</name>
    <dbReference type="NCBI Taxonomy" id="516989"/>
    <lineage>
        <taxon>Eukaryota</taxon>
        <taxon>Fungi</taxon>
        <taxon>Dikarya</taxon>
        <taxon>Ascomycota</taxon>
        <taxon>Pezizomycotina</taxon>
        <taxon>Sordariomycetes</taxon>
        <taxon>Sordariomycetidae</taxon>
        <taxon>Sordariales</taxon>
        <taxon>Lasiosphaeriaceae</taxon>
        <taxon>Apodospora</taxon>
    </lineage>
</organism>
<evidence type="ECO:0000256" key="6">
    <source>
        <dbReference type="ARBA" id="ARBA00023242"/>
    </source>
</evidence>
<keyword evidence="2" id="KW-0479">Metal-binding</keyword>
<dbReference type="GO" id="GO:0003677">
    <property type="term" value="F:DNA binding"/>
    <property type="evidence" value="ECO:0007669"/>
    <property type="project" value="UniProtKB-KW"/>
</dbReference>
<proteinExistence type="predicted"/>
<evidence type="ECO:0000313" key="10">
    <source>
        <dbReference type="Proteomes" id="UP001283341"/>
    </source>
</evidence>
<comment type="caution">
    <text evidence="9">The sequence shown here is derived from an EMBL/GenBank/DDBJ whole genome shotgun (WGS) entry which is preliminary data.</text>
</comment>
<feature type="region of interest" description="Disordered" evidence="7">
    <location>
        <begin position="1"/>
        <end position="38"/>
    </location>
</feature>
<dbReference type="AlphaFoldDB" id="A0AAE0IGS4"/>
<feature type="compositionally biased region" description="Pro residues" evidence="7">
    <location>
        <begin position="125"/>
        <end position="134"/>
    </location>
</feature>
<dbReference type="PANTHER" id="PTHR47338:SF3">
    <property type="entry name" value="C6 FINGER DOMAIN TRANSCRIPTION FACTOR DBAA-RELATED"/>
    <property type="match status" value="1"/>
</dbReference>
<dbReference type="PANTHER" id="PTHR47338">
    <property type="entry name" value="ZN(II)2CYS6 TRANSCRIPTION FACTOR (EUROFUNG)-RELATED"/>
    <property type="match status" value="1"/>
</dbReference>
<feature type="region of interest" description="Disordered" evidence="7">
    <location>
        <begin position="91"/>
        <end position="155"/>
    </location>
</feature>
<evidence type="ECO:0000256" key="4">
    <source>
        <dbReference type="ARBA" id="ARBA00023125"/>
    </source>
</evidence>
<reference evidence="9" key="2">
    <citation type="submission" date="2023-06" db="EMBL/GenBank/DDBJ databases">
        <authorList>
            <consortium name="Lawrence Berkeley National Laboratory"/>
            <person name="Haridas S."/>
            <person name="Hensen N."/>
            <person name="Bonometti L."/>
            <person name="Westerberg I."/>
            <person name="Brannstrom I.O."/>
            <person name="Guillou S."/>
            <person name="Cros-Aarteil S."/>
            <person name="Calhoun S."/>
            <person name="Kuo A."/>
            <person name="Mondo S."/>
            <person name="Pangilinan J."/>
            <person name="Riley R."/>
            <person name="Labutti K."/>
            <person name="Andreopoulos B."/>
            <person name="Lipzen A."/>
            <person name="Chen C."/>
            <person name="Yanf M."/>
            <person name="Daum C."/>
            <person name="Ng V."/>
            <person name="Clum A."/>
            <person name="Steindorff A."/>
            <person name="Ohm R."/>
            <person name="Martin F."/>
            <person name="Silar P."/>
            <person name="Natvig D."/>
            <person name="Lalanne C."/>
            <person name="Gautier V."/>
            <person name="Ament-Velasquez S.L."/>
            <person name="Kruys A."/>
            <person name="Hutchinson M.I."/>
            <person name="Powell A.J."/>
            <person name="Barry K."/>
            <person name="Miller A.N."/>
            <person name="Grigoriev I.V."/>
            <person name="Debuchy R."/>
            <person name="Gladieux P."/>
            <person name="Thoren M.H."/>
            <person name="Johannesson H."/>
        </authorList>
    </citation>
    <scope>NUCLEOTIDE SEQUENCE</scope>
    <source>
        <strain evidence="9">CBS 118394</strain>
    </source>
</reference>
<evidence type="ECO:0000256" key="3">
    <source>
        <dbReference type="ARBA" id="ARBA00023015"/>
    </source>
</evidence>
<dbReference type="InterPro" id="IPR001138">
    <property type="entry name" value="Zn2Cys6_DnaBD"/>
</dbReference>
<keyword evidence="10" id="KW-1185">Reference proteome</keyword>
<gene>
    <name evidence="9" type="ORF">B0H66DRAFT_587751</name>
</gene>
<dbReference type="SMART" id="SM00066">
    <property type="entry name" value="GAL4"/>
    <property type="match status" value="1"/>
</dbReference>
<dbReference type="GO" id="GO:0000981">
    <property type="term" value="F:DNA-binding transcription factor activity, RNA polymerase II-specific"/>
    <property type="evidence" value="ECO:0007669"/>
    <property type="project" value="InterPro"/>
</dbReference>
<dbReference type="PROSITE" id="PS50048">
    <property type="entry name" value="ZN2_CY6_FUNGAL_2"/>
    <property type="match status" value="1"/>
</dbReference>
<dbReference type="Pfam" id="PF04082">
    <property type="entry name" value="Fungal_trans"/>
    <property type="match status" value="1"/>
</dbReference>
<evidence type="ECO:0000256" key="1">
    <source>
        <dbReference type="ARBA" id="ARBA00004123"/>
    </source>
</evidence>